<evidence type="ECO:0000313" key="7">
    <source>
        <dbReference type="EMBL" id="EMR03643.1"/>
    </source>
</evidence>
<name>M7N4P9_9BACT</name>
<evidence type="ECO:0000256" key="3">
    <source>
        <dbReference type="ARBA" id="ARBA00022603"/>
    </source>
</evidence>
<dbReference type="InterPro" id="IPR029063">
    <property type="entry name" value="SAM-dependent_MTases_sf"/>
</dbReference>
<comment type="caution">
    <text evidence="7">The sequence shown here is derived from an EMBL/GenBank/DDBJ whole genome shotgun (WGS) entry which is preliminary data.</text>
</comment>
<dbReference type="STRING" id="1279009.ADICEAN_01240"/>
<feature type="binding site" evidence="6">
    <location>
        <position position="126"/>
    </location>
    <ligand>
        <name>S-adenosyl-L-methionine</name>
        <dbReference type="ChEBI" id="CHEBI:59789"/>
    </ligand>
</feature>
<evidence type="ECO:0000313" key="8">
    <source>
        <dbReference type="Proteomes" id="UP000011910"/>
    </source>
</evidence>
<dbReference type="Gene3D" id="3.40.50.150">
    <property type="entry name" value="Vaccinia Virus protein VP39"/>
    <property type="match status" value="1"/>
</dbReference>
<keyword evidence="8" id="KW-1185">Reference proteome</keyword>
<organism evidence="7 8">
    <name type="scientific">Cesiribacter andamanensis AMV16</name>
    <dbReference type="NCBI Taxonomy" id="1279009"/>
    <lineage>
        <taxon>Bacteria</taxon>
        <taxon>Pseudomonadati</taxon>
        <taxon>Bacteroidota</taxon>
        <taxon>Cytophagia</taxon>
        <taxon>Cytophagales</taxon>
        <taxon>Cesiribacteraceae</taxon>
        <taxon>Cesiribacter</taxon>
    </lineage>
</organism>
<keyword evidence="5 6" id="KW-0949">S-adenosyl-L-methionine</keyword>
<keyword evidence="3 6" id="KW-0489">Methyltransferase</keyword>
<evidence type="ECO:0000256" key="4">
    <source>
        <dbReference type="ARBA" id="ARBA00022679"/>
    </source>
</evidence>
<proteinExistence type="inferred from homology"/>
<dbReference type="EC" id="2.1.1.-" evidence="6"/>
<keyword evidence="7" id="KW-0689">Ribosomal protein</keyword>
<dbReference type="InterPro" id="IPR050078">
    <property type="entry name" value="Ribosomal_L11_MeTrfase_PrmA"/>
</dbReference>
<evidence type="ECO:0000256" key="6">
    <source>
        <dbReference type="HAMAP-Rule" id="MF_00735"/>
    </source>
</evidence>
<evidence type="ECO:0000256" key="5">
    <source>
        <dbReference type="ARBA" id="ARBA00022691"/>
    </source>
</evidence>
<keyword evidence="4 6" id="KW-0808">Transferase</keyword>
<feature type="binding site" evidence="6">
    <location>
        <position position="147"/>
    </location>
    <ligand>
        <name>S-adenosyl-L-methionine</name>
        <dbReference type="ChEBI" id="CHEBI:59789"/>
    </ligand>
</feature>
<protein>
    <recommendedName>
        <fullName evidence="6">Ribosomal protein L11 methyltransferase</fullName>
        <shortName evidence="6">L11 Mtase</shortName>
        <ecNumber evidence="6">2.1.1.-</ecNumber>
    </recommendedName>
</protein>
<gene>
    <name evidence="6 7" type="primary">prmA</name>
    <name evidence="7" type="ORF">ADICEAN_01240</name>
</gene>
<keyword evidence="7" id="KW-0687">Ribonucleoprotein</keyword>
<dbReference type="Pfam" id="PF06325">
    <property type="entry name" value="PrmA"/>
    <property type="match status" value="1"/>
</dbReference>
<dbReference type="RefSeq" id="WP_009194640.1">
    <property type="nucleotide sequence ID" value="NZ_AODQ01000021.1"/>
</dbReference>
<reference evidence="7 8" key="1">
    <citation type="journal article" date="2013" name="Genome Announc.">
        <title>Draft Genome Sequence of Cesiribacter andamanensis Strain AMV16T, Isolated from a Soil Sample from a Mud Volcano in the Andaman Islands, India.</title>
        <authorList>
            <person name="Shivaji S."/>
            <person name="Ara S."/>
            <person name="Begum Z."/>
            <person name="Srinivas T.N."/>
            <person name="Singh A."/>
            <person name="Kumar Pinnaka A."/>
        </authorList>
    </citation>
    <scope>NUCLEOTIDE SEQUENCE [LARGE SCALE GENOMIC DNA]</scope>
    <source>
        <strain evidence="7 8">AMV16</strain>
    </source>
</reference>
<comment type="similarity">
    <text evidence="1 6">Belongs to the methyltransferase superfamily. PrmA family.</text>
</comment>
<comment type="catalytic activity">
    <reaction evidence="6">
        <text>L-lysyl-[protein] + 3 S-adenosyl-L-methionine = N(6),N(6),N(6)-trimethyl-L-lysyl-[protein] + 3 S-adenosyl-L-homocysteine + 3 H(+)</text>
        <dbReference type="Rhea" id="RHEA:54192"/>
        <dbReference type="Rhea" id="RHEA-COMP:9752"/>
        <dbReference type="Rhea" id="RHEA-COMP:13826"/>
        <dbReference type="ChEBI" id="CHEBI:15378"/>
        <dbReference type="ChEBI" id="CHEBI:29969"/>
        <dbReference type="ChEBI" id="CHEBI:57856"/>
        <dbReference type="ChEBI" id="CHEBI:59789"/>
        <dbReference type="ChEBI" id="CHEBI:61961"/>
    </reaction>
</comment>
<dbReference type="NCBIfam" id="NF001785">
    <property type="entry name" value="PRK00517.2-2"/>
    <property type="match status" value="1"/>
</dbReference>
<feature type="binding site" evidence="6">
    <location>
        <position position="212"/>
    </location>
    <ligand>
        <name>S-adenosyl-L-methionine</name>
        <dbReference type="ChEBI" id="CHEBI:59789"/>
    </ligand>
</feature>
<evidence type="ECO:0000256" key="1">
    <source>
        <dbReference type="ARBA" id="ARBA00009741"/>
    </source>
</evidence>
<dbReference type="GO" id="GO:0016279">
    <property type="term" value="F:protein-lysine N-methyltransferase activity"/>
    <property type="evidence" value="ECO:0007669"/>
    <property type="project" value="RHEA"/>
</dbReference>
<dbReference type="GO" id="GO:0032259">
    <property type="term" value="P:methylation"/>
    <property type="evidence" value="ECO:0007669"/>
    <property type="project" value="UniProtKB-KW"/>
</dbReference>
<dbReference type="InterPro" id="IPR004498">
    <property type="entry name" value="Ribosomal_PrmA_MeTrfase"/>
</dbReference>
<keyword evidence="2 6" id="KW-0963">Cytoplasm</keyword>
<sequence length="278" mass="31428">MNYIELLVRCDGTFCDILQAELAELGFEAFAEEERGFAAYAPVKAFDKGATEGLLKQYMMDAALEWEVKELEKVNWNEEWEKNYEPIEIGQECVVRANFHPPRPDVPYEIVITPKMSFGTGHHQTTRLMLQQQLHLEHEGLRVLDVGCGTGILAIMAHKRGAAEIWACDIDEWSVENSRENCCLNRCPEIQVMQGTLAASGIGGQFDIVLANINKNVLLDEMDLYAEYLYPNGHLLLSGFYEQDIEDLLELATSLGFEETGRYTAEKGWASLQLVKRA</sequence>
<dbReference type="GO" id="GO:0005737">
    <property type="term" value="C:cytoplasm"/>
    <property type="evidence" value="ECO:0007669"/>
    <property type="project" value="UniProtKB-SubCell"/>
</dbReference>
<evidence type="ECO:0000256" key="2">
    <source>
        <dbReference type="ARBA" id="ARBA00022490"/>
    </source>
</evidence>
<accession>M7N4P9</accession>
<dbReference type="CDD" id="cd02440">
    <property type="entry name" value="AdoMet_MTases"/>
    <property type="match status" value="1"/>
</dbReference>
<dbReference type="PIRSF" id="PIRSF000401">
    <property type="entry name" value="RPL11_MTase"/>
    <property type="match status" value="1"/>
</dbReference>
<comment type="subcellular location">
    <subcellularLocation>
        <location evidence="6">Cytoplasm</location>
    </subcellularLocation>
</comment>
<dbReference type="AlphaFoldDB" id="M7N4P9"/>
<dbReference type="HAMAP" id="MF_00735">
    <property type="entry name" value="Methyltr_PrmA"/>
    <property type="match status" value="1"/>
</dbReference>
<dbReference type="PANTHER" id="PTHR43648">
    <property type="entry name" value="ELECTRON TRANSFER FLAVOPROTEIN BETA SUBUNIT LYSINE METHYLTRANSFERASE"/>
    <property type="match status" value="1"/>
</dbReference>
<comment type="function">
    <text evidence="6">Methylates ribosomal protein L11.</text>
</comment>
<dbReference type="OrthoDB" id="9785995at2"/>
<dbReference type="EMBL" id="AODQ01000021">
    <property type="protein sequence ID" value="EMR03643.1"/>
    <property type="molecule type" value="Genomic_DNA"/>
</dbReference>
<dbReference type="Proteomes" id="UP000011910">
    <property type="component" value="Unassembled WGS sequence"/>
</dbReference>
<dbReference type="SUPFAM" id="SSF53335">
    <property type="entry name" value="S-adenosyl-L-methionine-dependent methyltransferases"/>
    <property type="match status" value="1"/>
</dbReference>
<dbReference type="PATRIC" id="fig|1279009.4.peg.1254"/>
<dbReference type="eggNOG" id="COG2264">
    <property type="taxonomic scope" value="Bacteria"/>
</dbReference>
<feature type="binding site" evidence="6">
    <location>
        <position position="169"/>
    </location>
    <ligand>
        <name>S-adenosyl-L-methionine</name>
        <dbReference type="ChEBI" id="CHEBI:59789"/>
    </ligand>
</feature>
<dbReference type="PANTHER" id="PTHR43648:SF1">
    <property type="entry name" value="ELECTRON TRANSFER FLAVOPROTEIN BETA SUBUNIT LYSINE METHYLTRANSFERASE"/>
    <property type="match status" value="1"/>
</dbReference>
<dbReference type="GO" id="GO:0005840">
    <property type="term" value="C:ribosome"/>
    <property type="evidence" value="ECO:0007669"/>
    <property type="project" value="UniProtKB-KW"/>
</dbReference>